<proteinExistence type="predicted"/>
<evidence type="ECO:0000313" key="3">
    <source>
        <dbReference type="EMBL" id="CAB4664058.1"/>
    </source>
</evidence>
<sequence>MKRISVAVTGSVLGALLVVCTVASPASAHGIIDLKGVSAVAGKSSVMTLEIQHGCLPSEPTLQVEAFVGAPWRAVKPQAVAGWTSSVTKQSKGGWHITWKNQGVPIPFGTATFFPISVDWPTTPGTYGMSVMQLCPGSSYYWNDKYAPATANVPSPPLTPRPEVLVVASKDAAAPKSKATVAPSTSAHMH</sequence>
<dbReference type="EMBL" id="CAEZWR010000070">
    <property type="protein sequence ID" value="CAB4664058.1"/>
    <property type="molecule type" value="Genomic_DNA"/>
</dbReference>
<accession>A0A6J6IAU7</accession>
<evidence type="ECO:0000313" key="2">
    <source>
        <dbReference type="EMBL" id="CAB4622860.1"/>
    </source>
</evidence>
<dbReference type="EMBL" id="CAEZVB010000042">
    <property type="protein sequence ID" value="CAB4622860.1"/>
    <property type="molecule type" value="Genomic_DNA"/>
</dbReference>
<dbReference type="Pfam" id="PF07987">
    <property type="entry name" value="DUF1775"/>
    <property type="match status" value="1"/>
</dbReference>
<organism evidence="2">
    <name type="scientific">freshwater metagenome</name>
    <dbReference type="NCBI Taxonomy" id="449393"/>
    <lineage>
        <taxon>unclassified sequences</taxon>
        <taxon>metagenomes</taxon>
        <taxon>ecological metagenomes</taxon>
    </lineage>
</organism>
<dbReference type="EMBL" id="CAFBMO010000019">
    <property type="protein sequence ID" value="CAB4904517.1"/>
    <property type="molecule type" value="Genomic_DNA"/>
</dbReference>
<name>A0A6J6IAU7_9ZZZZ</name>
<dbReference type="InterPro" id="IPR038507">
    <property type="entry name" value="YcnI-like_sf"/>
</dbReference>
<dbReference type="Gene3D" id="2.60.40.2230">
    <property type="entry name" value="Uncharacterised protein YcnI-like PF07987, DUF1775"/>
    <property type="match status" value="1"/>
</dbReference>
<evidence type="ECO:0000259" key="1">
    <source>
        <dbReference type="Pfam" id="PF07987"/>
    </source>
</evidence>
<feature type="domain" description="YncI copper-binding" evidence="1">
    <location>
        <begin position="35"/>
        <end position="156"/>
    </location>
</feature>
<dbReference type="InterPro" id="IPR012533">
    <property type="entry name" value="YcnI-copper_dom"/>
</dbReference>
<dbReference type="AlphaFoldDB" id="A0A6J6IAU7"/>
<protein>
    <submittedName>
        <fullName evidence="2">Unannotated protein</fullName>
    </submittedName>
</protein>
<reference evidence="2" key="1">
    <citation type="submission" date="2020-05" db="EMBL/GenBank/DDBJ databases">
        <authorList>
            <person name="Chiriac C."/>
            <person name="Salcher M."/>
            <person name="Ghai R."/>
            <person name="Kavagutti S V."/>
        </authorList>
    </citation>
    <scope>NUCLEOTIDE SEQUENCE</scope>
</reference>
<gene>
    <name evidence="2" type="ORF">UFOPK1908_00952</name>
    <name evidence="3" type="ORF">UFOPK2282_00733</name>
    <name evidence="4" type="ORF">UFOPK3576_00671</name>
</gene>
<evidence type="ECO:0000313" key="4">
    <source>
        <dbReference type="EMBL" id="CAB4904517.1"/>
    </source>
</evidence>